<dbReference type="InterPro" id="IPR026686">
    <property type="entry name" value="UPF0708"/>
</dbReference>
<reference evidence="8" key="1">
    <citation type="submission" date="2009-03" db="EMBL/GenBank/DDBJ databases">
        <title>Caligus rogercresseyi ESTs and full-length cDNAs.</title>
        <authorList>
            <person name="Yasuike M."/>
            <person name="von Schalburg K."/>
            <person name="Cooper G."/>
            <person name="Leong J."/>
            <person name="Jones S.R.M."/>
            <person name="Koop B.F."/>
        </authorList>
    </citation>
    <scope>NUCLEOTIDE SEQUENCE</scope>
    <source>
        <tissue evidence="8">Whole tissue</tissue>
    </source>
</reference>
<sequence length="99" mass="11387">MKGIKVFTQFLSTKKELPTPQNIEGDGIKSLKTSRVFRTLNFELYVRPNKMIMACGVIAITCCTGYLGYMQYYCAKEQVYTAMNDSDELVLRKKSSHWD</sequence>
<keyword evidence="5 7" id="KW-1133">Transmembrane helix</keyword>
<dbReference type="Pfam" id="PF14937">
    <property type="entry name" value="DUF4500"/>
    <property type="match status" value="1"/>
</dbReference>
<evidence type="ECO:0000256" key="5">
    <source>
        <dbReference type="ARBA" id="ARBA00022989"/>
    </source>
</evidence>
<dbReference type="PANTHER" id="PTHR14274:SF1">
    <property type="entry name" value="SMALL INTEGRAL MEMBRANE PROTEIN 8"/>
    <property type="match status" value="1"/>
</dbReference>
<organism evidence="8">
    <name type="scientific">Caligus rogercresseyi</name>
    <name type="common">Sea louse</name>
    <dbReference type="NCBI Taxonomy" id="217165"/>
    <lineage>
        <taxon>Eukaryota</taxon>
        <taxon>Metazoa</taxon>
        <taxon>Ecdysozoa</taxon>
        <taxon>Arthropoda</taxon>
        <taxon>Crustacea</taxon>
        <taxon>Multicrustacea</taxon>
        <taxon>Hexanauplia</taxon>
        <taxon>Copepoda</taxon>
        <taxon>Siphonostomatoida</taxon>
        <taxon>Caligidae</taxon>
        <taxon>Caligus</taxon>
    </lineage>
</organism>
<accession>C1BRR7</accession>
<dbReference type="AlphaFoldDB" id="C1BRR7"/>
<gene>
    <name evidence="8" type="primary">CF162</name>
</gene>
<comment type="similarity">
    <text evidence="2">Belongs to the SMIM8 family.</text>
</comment>
<keyword evidence="4 7" id="KW-0812">Transmembrane</keyword>
<evidence type="ECO:0000256" key="3">
    <source>
        <dbReference type="ARBA" id="ARBA00014451"/>
    </source>
</evidence>
<evidence type="ECO:0000256" key="1">
    <source>
        <dbReference type="ARBA" id="ARBA00004167"/>
    </source>
</evidence>
<dbReference type="PANTHER" id="PTHR14274">
    <property type="entry name" value="SMALL INTEGRAL MEMBRANE PROTEIN 8"/>
    <property type="match status" value="1"/>
</dbReference>
<dbReference type="GO" id="GO:0016020">
    <property type="term" value="C:membrane"/>
    <property type="evidence" value="ECO:0007669"/>
    <property type="project" value="UniProtKB-SubCell"/>
</dbReference>
<name>C1BRR7_CALRO</name>
<evidence type="ECO:0000313" key="8">
    <source>
        <dbReference type="EMBL" id="ACO11720.1"/>
    </source>
</evidence>
<keyword evidence="6 7" id="KW-0472">Membrane</keyword>
<evidence type="ECO:0000256" key="2">
    <source>
        <dbReference type="ARBA" id="ARBA00009328"/>
    </source>
</evidence>
<protein>
    <recommendedName>
        <fullName evidence="3">Small integral membrane protein 8</fullName>
    </recommendedName>
</protein>
<evidence type="ECO:0000256" key="6">
    <source>
        <dbReference type="ARBA" id="ARBA00023136"/>
    </source>
</evidence>
<evidence type="ECO:0000256" key="4">
    <source>
        <dbReference type="ARBA" id="ARBA00022692"/>
    </source>
</evidence>
<evidence type="ECO:0000256" key="7">
    <source>
        <dbReference type="SAM" id="Phobius"/>
    </source>
</evidence>
<feature type="transmembrane region" description="Helical" evidence="7">
    <location>
        <begin position="51"/>
        <end position="69"/>
    </location>
</feature>
<dbReference type="EMBL" id="BT077296">
    <property type="protein sequence ID" value="ACO11720.1"/>
    <property type="molecule type" value="mRNA"/>
</dbReference>
<comment type="subcellular location">
    <subcellularLocation>
        <location evidence="1">Membrane</location>
        <topology evidence="1">Single-pass membrane protein</topology>
    </subcellularLocation>
</comment>
<proteinExistence type="evidence at transcript level"/>